<name>A0A1G2BN76_9BACT</name>
<proteinExistence type="predicted"/>
<organism evidence="2 3">
    <name type="scientific">Candidatus Komeilibacteria bacterium RIFCSPLOWO2_01_FULL_52_15</name>
    <dbReference type="NCBI Taxonomy" id="1798551"/>
    <lineage>
        <taxon>Bacteria</taxon>
        <taxon>Candidatus Komeiliibacteriota</taxon>
    </lineage>
</organism>
<feature type="chain" id="PRO_5009582099" evidence="1">
    <location>
        <begin position="22"/>
        <end position="142"/>
    </location>
</feature>
<comment type="caution">
    <text evidence="2">The sequence shown here is derived from an EMBL/GenBank/DDBJ whole genome shotgun (WGS) entry which is preliminary data.</text>
</comment>
<dbReference type="AlphaFoldDB" id="A0A1G2BN76"/>
<dbReference type="EMBL" id="MHKM01000041">
    <property type="protein sequence ID" value="OGY90605.1"/>
    <property type="molecule type" value="Genomic_DNA"/>
</dbReference>
<feature type="signal peptide" evidence="1">
    <location>
        <begin position="1"/>
        <end position="21"/>
    </location>
</feature>
<keyword evidence="1" id="KW-0732">Signal</keyword>
<evidence type="ECO:0000313" key="2">
    <source>
        <dbReference type="EMBL" id="OGY90605.1"/>
    </source>
</evidence>
<accession>A0A1G2BN76</accession>
<reference evidence="2 3" key="1">
    <citation type="journal article" date="2016" name="Nat. Commun.">
        <title>Thousands of microbial genomes shed light on interconnected biogeochemical processes in an aquifer system.</title>
        <authorList>
            <person name="Anantharaman K."/>
            <person name="Brown C.T."/>
            <person name="Hug L.A."/>
            <person name="Sharon I."/>
            <person name="Castelle C.J."/>
            <person name="Probst A.J."/>
            <person name="Thomas B.C."/>
            <person name="Singh A."/>
            <person name="Wilkins M.J."/>
            <person name="Karaoz U."/>
            <person name="Brodie E.L."/>
            <person name="Williams K.H."/>
            <person name="Hubbard S.S."/>
            <person name="Banfield J.F."/>
        </authorList>
    </citation>
    <scope>NUCLEOTIDE SEQUENCE [LARGE SCALE GENOMIC DNA]</scope>
</reference>
<sequence length="142" mass="16153">MKKLIFTAALATLLLAPSAQALTWQDLLGNTEFDCARGLFVFQGNGHGEITLTTRNTFVFVSEKNTFYDFERNGNMKWTDTLETWVYPTLFTRFRLKINETSGTIRFDGQNRILIFGQRDEMRLSGNYELGSYIGPVSCPSS</sequence>
<evidence type="ECO:0000256" key="1">
    <source>
        <dbReference type="SAM" id="SignalP"/>
    </source>
</evidence>
<evidence type="ECO:0000313" key="3">
    <source>
        <dbReference type="Proteomes" id="UP000178248"/>
    </source>
</evidence>
<dbReference type="Proteomes" id="UP000178248">
    <property type="component" value="Unassembled WGS sequence"/>
</dbReference>
<gene>
    <name evidence="2" type="ORF">A3B30_00120</name>
</gene>
<protein>
    <submittedName>
        <fullName evidence="2">Uncharacterized protein</fullName>
    </submittedName>
</protein>